<gene>
    <name evidence="4" type="ORF">D9619_012113</name>
</gene>
<dbReference type="OrthoDB" id="2605483at2759"/>
<protein>
    <recommendedName>
        <fullName evidence="3">DUF6593 domain-containing protein</fullName>
    </recommendedName>
</protein>
<accession>A0A8H5B9L2</accession>
<evidence type="ECO:0000313" key="5">
    <source>
        <dbReference type="Proteomes" id="UP000567179"/>
    </source>
</evidence>
<evidence type="ECO:0000313" key="4">
    <source>
        <dbReference type="EMBL" id="KAF5318157.1"/>
    </source>
</evidence>
<feature type="region of interest" description="Disordered" evidence="1">
    <location>
        <begin position="102"/>
        <end position="132"/>
    </location>
</feature>
<feature type="transmembrane region" description="Helical" evidence="2">
    <location>
        <begin position="177"/>
        <end position="200"/>
    </location>
</feature>
<reference evidence="4 5" key="1">
    <citation type="journal article" date="2020" name="ISME J.">
        <title>Uncovering the hidden diversity of litter-decomposition mechanisms in mushroom-forming fungi.</title>
        <authorList>
            <person name="Floudas D."/>
            <person name="Bentzer J."/>
            <person name="Ahren D."/>
            <person name="Johansson T."/>
            <person name="Persson P."/>
            <person name="Tunlid A."/>
        </authorList>
    </citation>
    <scope>NUCLEOTIDE SEQUENCE [LARGE SCALE GENOMIC DNA]</scope>
    <source>
        <strain evidence="4 5">CBS 101986</strain>
    </source>
</reference>
<evidence type="ECO:0000259" key="3">
    <source>
        <dbReference type="Pfam" id="PF20236"/>
    </source>
</evidence>
<keyword evidence="2" id="KW-0812">Transmembrane</keyword>
<feature type="compositionally biased region" description="Pro residues" evidence="1">
    <location>
        <begin position="219"/>
        <end position="238"/>
    </location>
</feature>
<comment type="caution">
    <text evidence="4">The sequence shown here is derived from an EMBL/GenBank/DDBJ whole genome shotgun (WGS) entry which is preliminary data.</text>
</comment>
<dbReference type="InterPro" id="IPR046528">
    <property type="entry name" value="DUF6593"/>
</dbReference>
<keyword evidence="2" id="KW-1133">Transmembrane helix</keyword>
<evidence type="ECO:0000256" key="2">
    <source>
        <dbReference type="SAM" id="Phobius"/>
    </source>
</evidence>
<evidence type="ECO:0000256" key="1">
    <source>
        <dbReference type="SAM" id="MobiDB-lite"/>
    </source>
</evidence>
<dbReference type="Pfam" id="PF20236">
    <property type="entry name" value="DUF6593"/>
    <property type="match status" value="1"/>
</dbReference>
<keyword evidence="2" id="KW-0472">Membrane</keyword>
<sequence>MSYSMQLCLVNNDPTATLLVTPDGIPLFSVETPPVPHMNTRLTAVGEPRPKDTTTKIKRLERFHMSTGHVETEVGVVSYNGPNSGTQLRLSEEGNRLLEVPPRRALTNVEAEEDGQDDNEHDSPDENAWEFSGSDSKRYKWQMYAHTPILCTADNMLIPLACYRRAKIGIVSRSRRAFLEILPAGINLIDLIVVTFVAFMKQRVMIEDASNSPGTSPKTTPPTTPLAPANPSPLPSPTRTPLATFLSSSPRLSPDKLHLKMATPSVASKS</sequence>
<feature type="compositionally biased region" description="Acidic residues" evidence="1">
    <location>
        <begin position="110"/>
        <end position="128"/>
    </location>
</feature>
<organism evidence="4 5">
    <name type="scientific">Psilocybe cf. subviscida</name>
    <dbReference type="NCBI Taxonomy" id="2480587"/>
    <lineage>
        <taxon>Eukaryota</taxon>
        <taxon>Fungi</taxon>
        <taxon>Dikarya</taxon>
        <taxon>Basidiomycota</taxon>
        <taxon>Agaricomycotina</taxon>
        <taxon>Agaricomycetes</taxon>
        <taxon>Agaricomycetidae</taxon>
        <taxon>Agaricales</taxon>
        <taxon>Agaricineae</taxon>
        <taxon>Strophariaceae</taxon>
        <taxon>Psilocybe</taxon>
    </lineage>
</organism>
<keyword evidence="5" id="KW-1185">Reference proteome</keyword>
<feature type="domain" description="DUF6593" evidence="3">
    <location>
        <begin position="12"/>
        <end position="203"/>
    </location>
</feature>
<name>A0A8H5B9L2_9AGAR</name>
<dbReference type="EMBL" id="JAACJJ010000031">
    <property type="protein sequence ID" value="KAF5318157.1"/>
    <property type="molecule type" value="Genomic_DNA"/>
</dbReference>
<proteinExistence type="predicted"/>
<dbReference type="Proteomes" id="UP000567179">
    <property type="component" value="Unassembled WGS sequence"/>
</dbReference>
<feature type="region of interest" description="Disordered" evidence="1">
    <location>
        <begin position="209"/>
        <end position="270"/>
    </location>
</feature>
<dbReference type="AlphaFoldDB" id="A0A8H5B9L2"/>